<keyword evidence="3" id="KW-1185">Reference proteome</keyword>
<dbReference type="Proteomes" id="UP000243629">
    <property type="component" value="Unassembled WGS sequence"/>
</dbReference>
<evidence type="ECO:0000313" key="3">
    <source>
        <dbReference type="Proteomes" id="UP000243629"/>
    </source>
</evidence>
<accession>A0A1I4N8T2</accession>
<name>A0A1I4N8T2_9GAMM</name>
<dbReference type="AlphaFoldDB" id="A0A1I4N8T2"/>
<dbReference type="PANTHER" id="PTHR33495">
    <property type="entry name" value="ANTI-SIGMA FACTOR ANTAGONIST TM_1081-RELATED-RELATED"/>
    <property type="match status" value="1"/>
</dbReference>
<dbReference type="Pfam" id="PF13466">
    <property type="entry name" value="STAS_2"/>
    <property type="match status" value="1"/>
</dbReference>
<dbReference type="Gene3D" id="3.30.750.24">
    <property type="entry name" value="STAS domain"/>
    <property type="match status" value="1"/>
</dbReference>
<dbReference type="GO" id="GO:0043856">
    <property type="term" value="F:anti-sigma factor antagonist activity"/>
    <property type="evidence" value="ECO:0007669"/>
    <property type="project" value="TreeGrafter"/>
</dbReference>
<evidence type="ECO:0000313" key="2">
    <source>
        <dbReference type="EMBL" id="SFM11964.1"/>
    </source>
</evidence>
<dbReference type="InterPro" id="IPR002645">
    <property type="entry name" value="STAS_dom"/>
</dbReference>
<evidence type="ECO:0000259" key="1">
    <source>
        <dbReference type="PROSITE" id="PS50801"/>
    </source>
</evidence>
<reference evidence="3" key="1">
    <citation type="submission" date="2016-10" db="EMBL/GenBank/DDBJ databases">
        <authorList>
            <person name="Varghese N."/>
            <person name="Submissions S."/>
        </authorList>
    </citation>
    <scope>NUCLEOTIDE SEQUENCE [LARGE SCALE GENOMIC DNA]</scope>
    <source>
        <strain evidence="3">DSM 24213</strain>
    </source>
</reference>
<sequence length="101" mass="11124">MAITKSLSDDGKTLSIAVSGRFDFAAHQEFRDAYERAALKPSRYVVDLHEAAYIDSSALGMLLLLRDYAGGDSADIRIVRCNPDVRKVLGISNFGQLFVIE</sequence>
<dbReference type="PROSITE" id="PS50801">
    <property type="entry name" value="STAS"/>
    <property type="match status" value="1"/>
</dbReference>
<dbReference type="SUPFAM" id="SSF52091">
    <property type="entry name" value="SpoIIaa-like"/>
    <property type="match status" value="1"/>
</dbReference>
<feature type="domain" description="STAS" evidence="1">
    <location>
        <begin position="3"/>
        <end position="101"/>
    </location>
</feature>
<protein>
    <submittedName>
        <fullName evidence="2">Anti-anti-sigma factor</fullName>
    </submittedName>
</protein>
<organism evidence="2 3">
    <name type="scientific">Halopseudomonas yangmingensis</name>
    <dbReference type="NCBI Taxonomy" id="1720063"/>
    <lineage>
        <taxon>Bacteria</taxon>
        <taxon>Pseudomonadati</taxon>
        <taxon>Pseudomonadota</taxon>
        <taxon>Gammaproteobacteria</taxon>
        <taxon>Pseudomonadales</taxon>
        <taxon>Pseudomonadaceae</taxon>
        <taxon>Halopseudomonas</taxon>
    </lineage>
</organism>
<dbReference type="InterPro" id="IPR058548">
    <property type="entry name" value="MlaB-like_STAS"/>
</dbReference>
<dbReference type="RefSeq" id="WP_093471354.1">
    <property type="nucleotide sequence ID" value="NZ_FOUI01000001.1"/>
</dbReference>
<dbReference type="CDD" id="cd07043">
    <property type="entry name" value="STAS_anti-anti-sigma_factors"/>
    <property type="match status" value="1"/>
</dbReference>
<gene>
    <name evidence="2" type="ORF">SAMN05216217_101139</name>
</gene>
<dbReference type="OrthoDB" id="278639at2"/>
<dbReference type="STRING" id="1720063.SAMN05216217_101139"/>
<dbReference type="InterPro" id="IPR036513">
    <property type="entry name" value="STAS_dom_sf"/>
</dbReference>
<dbReference type="EMBL" id="FOUI01000001">
    <property type="protein sequence ID" value="SFM11964.1"/>
    <property type="molecule type" value="Genomic_DNA"/>
</dbReference>
<dbReference type="PANTHER" id="PTHR33495:SF15">
    <property type="entry name" value="STAS DOMAIN-CONTAINING PROTEIN"/>
    <property type="match status" value="1"/>
</dbReference>
<proteinExistence type="predicted"/>